<dbReference type="PRINTS" id="PR00332">
    <property type="entry name" value="HISTRIAD"/>
</dbReference>
<reference evidence="2" key="1">
    <citation type="submission" date="2018-06" db="EMBL/GenBank/DDBJ databases">
        <authorList>
            <person name="Zhirakovskaya E."/>
        </authorList>
    </citation>
    <scope>NUCLEOTIDE SEQUENCE</scope>
</reference>
<dbReference type="AlphaFoldDB" id="A0A3B1CIF3"/>
<dbReference type="CDD" id="cd01276">
    <property type="entry name" value="PKCI_related"/>
    <property type="match status" value="1"/>
</dbReference>
<dbReference type="PROSITE" id="PS51084">
    <property type="entry name" value="HIT_2"/>
    <property type="match status" value="1"/>
</dbReference>
<dbReference type="InterPro" id="IPR001310">
    <property type="entry name" value="Histidine_triad_HIT"/>
</dbReference>
<name>A0A3B1CIF3_9ZZZZ</name>
<gene>
    <name evidence="2" type="ORF">MNBD_NITROSPINAE05-899</name>
</gene>
<dbReference type="InterPro" id="IPR036265">
    <property type="entry name" value="HIT-like_sf"/>
</dbReference>
<evidence type="ECO:0000313" key="2">
    <source>
        <dbReference type="EMBL" id="VAX28012.1"/>
    </source>
</evidence>
<dbReference type="Pfam" id="PF01230">
    <property type="entry name" value="HIT"/>
    <property type="match status" value="1"/>
</dbReference>
<feature type="domain" description="HIT" evidence="1">
    <location>
        <begin position="5"/>
        <end position="114"/>
    </location>
</feature>
<protein>
    <submittedName>
        <fullName evidence="2">Histidine triad (HIT) protein</fullName>
    </submittedName>
</protein>
<evidence type="ECO:0000259" key="1">
    <source>
        <dbReference type="PROSITE" id="PS51084"/>
    </source>
</evidence>
<accession>A0A3B1CIF3</accession>
<dbReference type="PANTHER" id="PTHR23089">
    <property type="entry name" value="HISTIDINE TRIAD HIT PROTEIN"/>
    <property type="match status" value="1"/>
</dbReference>
<sequence length="114" mass="12563">MEDCLFCKINRGDIPAKKVYDGDDVFAIEDINPQAPVHLLVIPKKHLSTLMDIEDNDFEMIGSIFGVINELATERKLEASGYRVVANCGAGAGQSVFHIHYHLLGGRALKWPPG</sequence>
<dbReference type="SUPFAM" id="SSF54197">
    <property type="entry name" value="HIT-like"/>
    <property type="match status" value="1"/>
</dbReference>
<organism evidence="2">
    <name type="scientific">hydrothermal vent metagenome</name>
    <dbReference type="NCBI Taxonomy" id="652676"/>
    <lineage>
        <taxon>unclassified sequences</taxon>
        <taxon>metagenomes</taxon>
        <taxon>ecological metagenomes</taxon>
    </lineage>
</organism>
<dbReference type="EMBL" id="UOGG01000047">
    <property type="protein sequence ID" value="VAX28012.1"/>
    <property type="molecule type" value="Genomic_DNA"/>
</dbReference>
<proteinExistence type="predicted"/>
<dbReference type="GO" id="GO:0003824">
    <property type="term" value="F:catalytic activity"/>
    <property type="evidence" value="ECO:0007669"/>
    <property type="project" value="InterPro"/>
</dbReference>
<dbReference type="Gene3D" id="3.30.428.10">
    <property type="entry name" value="HIT-like"/>
    <property type="match status" value="1"/>
</dbReference>
<dbReference type="InterPro" id="IPR011146">
    <property type="entry name" value="HIT-like"/>
</dbReference>